<feature type="region of interest" description="Disordered" evidence="1">
    <location>
        <begin position="36"/>
        <end position="58"/>
    </location>
</feature>
<feature type="region of interest" description="Disordered" evidence="1">
    <location>
        <begin position="84"/>
        <end position="116"/>
    </location>
</feature>
<dbReference type="Proteomes" id="UP001607303">
    <property type="component" value="Unassembled WGS sequence"/>
</dbReference>
<evidence type="ECO:0000313" key="3">
    <source>
        <dbReference type="Proteomes" id="UP001607303"/>
    </source>
</evidence>
<protein>
    <submittedName>
        <fullName evidence="2">Uncharacterized protein</fullName>
    </submittedName>
</protein>
<evidence type="ECO:0000256" key="1">
    <source>
        <dbReference type="SAM" id="MobiDB-lite"/>
    </source>
</evidence>
<organism evidence="2 3">
    <name type="scientific">Vespula maculifrons</name>
    <name type="common">Eastern yellow jacket</name>
    <name type="synonym">Wasp</name>
    <dbReference type="NCBI Taxonomy" id="7453"/>
    <lineage>
        <taxon>Eukaryota</taxon>
        <taxon>Metazoa</taxon>
        <taxon>Ecdysozoa</taxon>
        <taxon>Arthropoda</taxon>
        <taxon>Hexapoda</taxon>
        <taxon>Insecta</taxon>
        <taxon>Pterygota</taxon>
        <taxon>Neoptera</taxon>
        <taxon>Endopterygota</taxon>
        <taxon>Hymenoptera</taxon>
        <taxon>Apocrita</taxon>
        <taxon>Aculeata</taxon>
        <taxon>Vespoidea</taxon>
        <taxon>Vespidae</taxon>
        <taxon>Vespinae</taxon>
        <taxon>Vespula</taxon>
    </lineage>
</organism>
<keyword evidence="3" id="KW-1185">Reference proteome</keyword>
<reference evidence="2 3" key="1">
    <citation type="journal article" date="2024" name="Ann. Entomol. Soc. Am.">
        <title>Genomic analyses of the southern and eastern yellowjacket wasps (Hymenoptera: Vespidae) reveal evolutionary signatures of social life.</title>
        <authorList>
            <person name="Catto M.A."/>
            <person name="Caine P.B."/>
            <person name="Orr S.E."/>
            <person name="Hunt B.G."/>
            <person name="Goodisman M.A.D."/>
        </authorList>
    </citation>
    <scope>NUCLEOTIDE SEQUENCE [LARGE SCALE GENOMIC DNA]</scope>
    <source>
        <strain evidence="2">232</strain>
        <tissue evidence="2">Head and thorax</tissue>
    </source>
</reference>
<sequence>MYRECVTRIHGLYRQICLASGVYRILTSFVVVSLTDKDSSDNDDDDDDDDDTTTHMKVRTHWSPMQMKLCCTYRDIDRDRMFLLGQPSKLKRNSRNGKNIRPGDDRKTKGMSSHCG</sequence>
<comment type="caution">
    <text evidence="2">The sequence shown here is derived from an EMBL/GenBank/DDBJ whole genome shotgun (WGS) entry which is preliminary data.</text>
</comment>
<evidence type="ECO:0000313" key="2">
    <source>
        <dbReference type="EMBL" id="KAL2722033.1"/>
    </source>
</evidence>
<proteinExistence type="predicted"/>
<gene>
    <name evidence="2" type="ORF">V1477_020853</name>
</gene>
<dbReference type="EMBL" id="JAYRBN010000116">
    <property type="protein sequence ID" value="KAL2722033.1"/>
    <property type="molecule type" value="Genomic_DNA"/>
</dbReference>
<accession>A0ABD2AN30</accession>
<feature type="compositionally biased region" description="Acidic residues" evidence="1">
    <location>
        <begin position="41"/>
        <end position="51"/>
    </location>
</feature>
<dbReference type="AlphaFoldDB" id="A0ABD2AN30"/>
<name>A0ABD2AN30_VESMC</name>